<dbReference type="SUPFAM" id="SSF58113">
    <property type="entry name" value="Apolipoprotein A-I"/>
    <property type="match status" value="1"/>
</dbReference>
<feature type="compositionally biased region" description="Low complexity" evidence="1">
    <location>
        <begin position="227"/>
        <end position="238"/>
    </location>
</feature>
<proteinExistence type="predicted"/>
<accession>A0ABP8RDX1</accession>
<dbReference type="EMBL" id="BAABGT010000004">
    <property type="protein sequence ID" value="GAA4536410.1"/>
    <property type="molecule type" value="Genomic_DNA"/>
</dbReference>
<comment type="caution">
    <text evidence="2">The sequence shown here is derived from an EMBL/GenBank/DDBJ whole genome shotgun (WGS) entry which is preliminary data.</text>
</comment>
<dbReference type="Proteomes" id="UP001501598">
    <property type="component" value="Unassembled WGS sequence"/>
</dbReference>
<evidence type="ECO:0000313" key="2">
    <source>
        <dbReference type="EMBL" id="GAA4536410.1"/>
    </source>
</evidence>
<feature type="region of interest" description="Disordered" evidence="1">
    <location>
        <begin position="189"/>
        <end position="258"/>
    </location>
</feature>
<dbReference type="Gene3D" id="1.20.5.1230">
    <property type="entry name" value="Apolipoprotein A-I"/>
    <property type="match status" value="1"/>
</dbReference>
<sequence length="258" mass="27457">MAVSLPTAADVRKVREQAAKSAAEQVEVVKTPALAVLGAGEYAYSTILGAYTTAKEKAAARAEAAQKFASELPSEVEGLRSKLSTDELRKLVDSFRTQAEKYYTDLAKHGESTWGTLRKQPQVKQALSSVEEFTGKLDARVDSLVDDAHDVAEKALSTLTTQTRSVGEKVAVRTRKVADEAAETITEVTSEVSETVAEAGEDAAKAVDEAGDEAAATTRSTTRRAANRTAPAKTTPKTATRKPAARRTSTDKTPPKSS</sequence>
<evidence type="ECO:0000256" key="1">
    <source>
        <dbReference type="SAM" id="MobiDB-lite"/>
    </source>
</evidence>
<gene>
    <name evidence="2" type="ORF">GCM10023175_03310</name>
</gene>
<keyword evidence="3" id="KW-1185">Reference proteome</keyword>
<feature type="compositionally biased region" description="Low complexity" evidence="1">
    <location>
        <begin position="189"/>
        <end position="198"/>
    </location>
</feature>
<evidence type="ECO:0008006" key="4">
    <source>
        <dbReference type="Google" id="ProtNLM"/>
    </source>
</evidence>
<evidence type="ECO:0000313" key="3">
    <source>
        <dbReference type="Proteomes" id="UP001501598"/>
    </source>
</evidence>
<reference evidence="3" key="1">
    <citation type="journal article" date="2019" name="Int. J. Syst. Evol. Microbiol.">
        <title>The Global Catalogue of Microorganisms (GCM) 10K type strain sequencing project: providing services to taxonomists for standard genome sequencing and annotation.</title>
        <authorList>
            <consortium name="The Broad Institute Genomics Platform"/>
            <consortium name="The Broad Institute Genome Sequencing Center for Infectious Disease"/>
            <person name="Wu L."/>
            <person name="Ma J."/>
        </authorList>
    </citation>
    <scope>NUCLEOTIDE SEQUENCE [LARGE SCALE GENOMIC DNA]</scope>
    <source>
        <strain evidence="3">JCM 17906</strain>
    </source>
</reference>
<organism evidence="2 3">
    <name type="scientific">Pseudonocardia xishanensis</name>
    <dbReference type="NCBI Taxonomy" id="630995"/>
    <lineage>
        <taxon>Bacteria</taxon>
        <taxon>Bacillati</taxon>
        <taxon>Actinomycetota</taxon>
        <taxon>Actinomycetes</taxon>
        <taxon>Pseudonocardiales</taxon>
        <taxon>Pseudonocardiaceae</taxon>
        <taxon>Pseudonocardia</taxon>
    </lineage>
</organism>
<name>A0ABP8RDX1_9PSEU</name>
<protein>
    <recommendedName>
        <fullName evidence="4">Heparin binding hemagglutinin HbhA</fullName>
    </recommendedName>
</protein>
<feature type="compositionally biased region" description="Basic and acidic residues" evidence="1">
    <location>
        <begin position="248"/>
        <end position="258"/>
    </location>
</feature>